<evidence type="ECO:0000259" key="2">
    <source>
        <dbReference type="PROSITE" id="PS50181"/>
    </source>
</evidence>
<accession>A0A165SD60</accession>
<dbReference type="CDD" id="cd09917">
    <property type="entry name" value="F-box_SF"/>
    <property type="match status" value="1"/>
</dbReference>
<reference evidence="3 4" key="1">
    <citation type="journal article" date="2016" name="Mol. Biol. Evol.">
        <title>Comparative Genomics of Early-Diverging Mushroom-Forming Fungi Provides Insights into the Origins of Lignocellulose Decay Capabilities.</title>
        <authorList>
            <person name="Nagy L.G."/>
            <person name="Riley R."/>
            <person name="Tritt A."/>
            <person name="Adam C."/>
            <person name="Daum C."/>
            <person name="Floudas D."/>
            <person name="Sun H."/>
            <person name="Yadav J.S."/>
            <person name="Pangilinan J."/>
            <person name="Larsson K.H."/>
            <person name="Matsuura K."/>
            <person name="Barry K."/>
            <person name="Labutti K."/>
            <person name="Kuo R."/>
            <person name="Ohm R.A."/>
            <person name="Bhattacharya S.S."/>
            <person name="Shirouzu T."/>
            <person name="Yoshinaga Y."/>
            <person name="Martin F.M."/>
            <person name="Grigoriev I.V."/>
            <person name="Hibbett D.S."/>
        </authorList>
    </citation>
    <scope>NUCLEOTIDE SEQUENCE [LARGE SCALE GENOMIC DNA]</scope>
    <source>
        <strain evidence="3 4">L-15889</strain>
    </source>
</reference>
<dbReference type="AlphaFoldDB" id="A0A165SD60"/>
<protein>
    <recommendedName>
        <fullName evidence="2">F-box domain-containing protein</fullName>
    </recommendedName>
</protein>
<dbReference type="SUPFAM" id="SSF81383">
    <property type="entry name" value="F-box domain"/>
    <property type="match status" value="1"/>
</dbReference>
<evidence type="ECO:0000313" key="3">
    <source>
        <dbReference type="EMBL" id="KZT71821.1"/>
    </source>
</evidence>
<organism evidence="3 4">
    <name type="scientific">Daedalea quercina L-15889</name>
    <dbReference type="NCBI Taxonomy" id="1314783"/>
    <lineage>
        <taxon>Eukaryota</taxon>
        <taxon>Fungi</taxon>
        <taxon>Dikarya</taxon>
        <taxon>Basidiomycota</taxon>
        <taxon>Agaricomycotina</taxon>
        <taxon>Agaricomycetes</taxon>
        <taxon>Polyporales</taxon>
        <taxon>Fomitopsis</taxon>
    </lineage>
</organism>
<dbReference type="STRING" id="1314783.A0A165SD60"/>
<dbReference type="OrthoDB" id="2322499at2759"/>
<evidence type="ECO:0000313" key="4">
    <source>
        <dbReference type="Proteomes" id="UP000076727"/>
    </source>
</evidence>
<feature type="domain" description="F-box" evidence="2">
    <location>
        <begin position="35"/>
        <end position="84"/>
    </location>
</feature>
<keyword evidence="4" id="KW-1185">Reference proteome</keyword>
<sequence length="649" mass="75413">MPRKVAVERNRGGVQSAPKQPEGGRKHLRGKRGGLKDMPTMPLDILLEILCSLEPRDLLNLARTTKPFRAFLMSRGSAGMWKAARANVKGLPDCPPHLSEPVYANLVFFPYCHNCLKSNVQTILWEFSKRYCPACAKTLTIAQQDIWFHTQHSWSAVYLDLDIFSVIYGKKEVYHGPELDRIKSVWDRIHKDDAAWSEFVTEQRQRVTAARQHAGWCRVWERQRAANRSEELHEIREQRLETIVSKLRELGWGDELDRIELDGYRPLCDHAHVRPSKALTDRAAWAKIRDEVVAFMEVIRETRLRIERRQMIRRRLSALKTMIALARSAPPKRTVEDEYKPRFQDLAMMPEVREVIEAPDPVAVDERALKLLIPMLPALEARWQYERRAELMALLGRRVGAPGGLDPLELATTWFRCSDCERLMHYPVVLAHECQYIPLPHEVATRYDGYQLCIVEVCDYLPWDTSSIELVSRHSSRADVIVEMCGRDPAVTTQKDMDDAGLRLVCEDPYLGGVVMSWRRAVKYMYEQQRWDFKTHRWSIATEEEKEAVKDRETTEKARMFEKRARVLRWCCGYCNISRLSRWASSVCLSLDGVKKHLETQHAIENPTIANGDMYLHPDNNVELDPIPIRKHPYDRFVDAMQEPWSDFI</sequence>
<evidence type="ECO:0000256" key="1">
    <source>
        <dbReference type="SAM" id="MobiDB-lite"/>
    </source>
</evidence>
<dbReference type="PROSITE" id="PS50181">
    <property type="entry name" value="FBOX"/>
    <property type="match status" value="1"/>
</dbReference>
<feature type="region of interest" description="Disordered" evidence="1">
    <location>
        <begin position="1"/>
        <end position="34"/>
    </location>
</feature>
<dbReference type="Proteomes" id="UP000076727">
    <property type="component" value="Unassembled WGS sequence"/>
</dbReference>
<dbReference type="InterPro" id="IPR036047">
    <property type="entry name" value="F-box-like_dom_sf"/>
</dbReference>
<dbReference type="EMBL" id="KV429044">
    <property type="protein sequence ID" value="KZT71821.1"/>
    <property type="molecule type" value="Genomic_DNA"/>
</dbReference>
<dbReference type="InterPro" id="IPR001810">
    <property type="entry name" value="F-box_dom"/>
</dbReference>
<name>A0A165SD60_9APHY</name>
<proteinExistence type="predicted"/>
<gene>
    <name evidence="3" type="ORF">DAEQUDRAFT_723911</name>
</gene>
<feature type="compositionally biased region" description="Basic and acidic residues" evidence="1">
    <location>
        <begin position="1"/>
        <end position="11"/>
    </location>
</feature>
<dbReference type="Pfam" id="PF00646">
    <property type="entry name" value="F-box"/>
    <property type="match status" value="1"/>
</dbReference>